<name>A0ABX3IJD9_9BACT</name>
<evidence type="ECO:0000313" key="2">
    <source>
        <dbReference type="EMBL" id="ONN26637.1"/>
    </source>
</evidence>
<dbReference type="Proteomes" id="UP000242616">
    <property type="component" value="Unassembled WGS sequence"/>
</dbReference>
<evidence type="ECO:0000313" key="3">
    <source>
        <dbReference type="Proteomes" id="UP000242616"/>
    </source>
</evidence>
<proteinExistence type="predicted"/>
<dbReference type="RefSeq" id="WP_075666298.1">
    <property type="nucleotide sequence ID" value="NZ_LBFC01000022.1"/>
</dbReference>
<keyword evidence="3" id="KW-1185">Reference proteome</keyword>
<organism evidence="2 3">
    <name type="scientific">Thermosipho affectus</name>
    <dbReference type="NCBI Taxonomy" id="660294"/>
    <lineage>
        <taxon>Bacteria</taxon>
        <taxon>Thermotogati</taxon>
        <taxon>Thermotogota</taxon>
        <taxon>Thermotogae</taxon>
        <taxon>Thermotogales</taxon>
        <taxon>Fervidobacteriaceae</taxon>
        <taxon>Thermosipho</taxon>
    </lineage>
</organism>
<keyword evidence="1" id="KW-0472">Membrane</keyword>
<feature type="transmembrane region" description="Helical" evidence="1">
    <location>
        <begin position="28"/>
        <end position="46"/>
    </location>
</feature>
<comment type="caution">
    <text evidence="2">The sequence shown here is derived from an EMBL/GenBank/DDBJ whole genome shotgun (WGS) entry which is preliminary data.</text>
</comment>
<protein>
    <submittedName>
        <fullName evidence="2">Uncharacterized protein</fullName>
    </submittedName>
</protein>
<keyword evidence="1" id="KW-0812">Transmembrane</keyword>
<evidence type="ECO:0000256" key="1">
    <source>
        <dbReference type="SAM" id="Phobius"/>
    </source>
</evidence>
<reference evidence="2 3" key="1">
    <citation type="submission" date="2015-06" db="EMBL/GenBank/DDBJ databases">
        <title>Genome sequencing of Thermotogales isolates from hydrothermal vents.</title>
        <authorList>
            <person name="Haverkamp T.H."/>
            <person name="Kublanov I.V."/>
            <person name="Nesbo C.L."/>
        </authorList>
    </citation>
    <scope>NUCLEOTIDE SEQUENCE [LARGE SCALE GENOMIC DNA]</scope>
    <source>
        <strain evidence="3">ik275mar</strain>
    </source>
</reference>
<accession>A0ABX3IJD9</accession>
<keyword evidence="1" id="KW-1133">Transmembrane helix</keyword>
<dbReference type="EMBL" id="LBFC01000022">
    <property type="protein sequence ID" value="ONN26637.1"/>
    <property type="molecule type" value="Genomic_DNA"/>
</dbReference>
<gene>
    <name evidence="2" type="ORF">XJ44_07105</name>
</gene>
<sequence>MRNEEYKKKLEEKEKKLKEEIQGYRKRSIYILFINIVVVLVIFFLFKSLNVKNPNLVNGFQVIIKHKTEFFSNEEIDAKVYLINTRNALQSFVINNFRFKILKENIPIYNFYYNSSVNSNVDKLSSVLVFDLKREVTIKNLTAGIYKIVVNLNLNGKDIEVENTFNVKEEILKEISMDPFYIVGEKIYPQIVIENKTSTSVELNVESLEWILGGKSFKDINLGKYKLFSGERLFLESSKPFLAEKTGIFTLKCSLVINGQLNEILNKFLVVNEVERNLEDLKLRIYSDEYLKKNSPVKFSFEINNLKNKERYILIRKVNVLVPEENYSYEVSNMKVFLNKYGGVTLFELPLMFENSGKHTIIFRLVSDNEISKVLTLNVP</sequence>